<accession>A0A5Q4VIG6</accession>
<protein>
    <submittedName>
        <fullName evidence="10">DUF3365 domain-containing protein</fullName>
    </submittedName>
</protein>
<organism evidence="10 11">
    <name type="scientific">Desulfobotulus mexicanus</name>
    <dbReference type="NCBI Taxonomy" id="2586642"/>
    <lineage>
        <taxon>Bacteria</taxon>
        <taxon>Pseudomonadati</taxon>
        <taxon>Thermodesulfobacteriota</taxon>
        <taxon>Desulfobacteria</taxon>
        <taxon>Desulfobacterales</taxon>
        <taxon>Desulfobacteraceae</taxon>
        <taxon>Desulfobotulus</taxon>
    </lineage>
</organism>
<evidence type="ECO:0000256" key="2">
    <source>
        <dbReference type="ARBA" id="ARBA00022519"/>
    </source>
</evidence>
<dbReference type="SMART" id="SM00304">
    <property type="entry name" value="HAMP"/>
    <property type="match status" value="1"/>
</dbReference>
<dbReference type="Pfam" id="PF00672">
    <property type="entry name" value="HAMP"/>
    <property type="match status" value="1"/>
</dbReference>
<dbReference type="GO" id="GO:0004888">
    <property type="term" value="F:transmembrane signaling receptor activity"/>
    <property type="evidence" value="ECO:0007669"/>
    <property type="project" value="InterPro"/>
</dbReference>
<dbReference type="InterPro" id="IPR004090">
    <property type="entry name" value="Chemotax_Me-accpt_rcpt"/>
</dbReference>
<evidence type="ECO:0000259" key="9">
    <source>
        <dbReference type="PROSITE" id="PS50885"/>
    </source>
</evidence>
<evidence type="ECO:0000259" key="7">
    <source>
        <dbReference type="PROSITE" id="PS50111"/>
    </source>
</evidence>
<dbReference type="EMBL" id="VDMB01000002">
    <property type="protein sequence ID" value="TYT75781.1"/>
    <property type="molecule type" value="Genomic_DNA"/>
</dbReference>
<keyword evidence="6" id="KW-1133">Transmembrane helix</keyword>
<dbReference type="AlphaFoldDB" id="A0A5Q4VIG6"/>
<evidence type="ECO:0000256" key="4">
    <source>
        <dbReference type="ARBA" id="ARBA00029447"/>
    </source>
</evidence>
<dbReference type="PANTHER" id="PTHR32089:SF112">
    <property type="entry name" value="LYSOZYME-LIKE PROTEIN-RELATED"/>
    <property type="match status" value="1"/>
</dbReference>
<keyword evidence="11" id="KW-1185">Reference proteome</keyword>
<feature type="transmembrane region" description="Helical" evidence="6">
    <location>
        <begin position="12"/>
        <end position="30"/>
    </location>
</feature>
<comment type="similarity">
    <text evidence="4">Belongs to the methyl-accepting chemotaxis (MCP) protein family.</text>
</comment>
<comment type="subcellular location">
    <subcellularLocation>
        <location evidence="1">Cell inner membrane</location>
        <topology evidence="1">Multi-pass membrane protein</topology>
    </subcellularLocation>
</comment>
<evidence type="ECO:0000313" key="10">
    <source>
        <dbReference type="EMBL" id="TYT75781.1"/>
    </source>
</evidence>
<name>A0A5Q4VIG6_9BACT</name>
<dbReference type="InterPro" id="IPR021796">
    <property type="entry name" value="Tll0287-like_dom"/>
</dbReference>
<evidence type="ECO:0000256" key="3">
    <source>
        <dbReference type="ARBA" id="ARBA00023224"/>
    </source>
</evidence>
<evidence type="ECO:0000313" key="11">
    <source>
        <dbReference type="Proteomes" id="UP000321899"/>
    </source>
</evidence>
<dbReference type="PROSITE" id="PS50192">
    <property type="entry name" value="T_SNARE"/>
    <property type="match status" value="1"/>
</dbReference>
<dbReference type="GO" id="GO:0005886">
    <property type="term" value="C:plasma membrane"/>
    <property type="evidence" value="ECO:0007669"/>
    <property type="project" value="UniProtKB-SubCell"/>
</dbReference>
<dbReference type="Gene3D" id="1.10.8.500">
    <property type="entry name" value="HAMP domain in histidine kinase"/>
    <property type="match status" value="1"/>
</dbReference>
<feature type="domain" description="HAMP" evidence="9">
    <location>
        <begin position="229"/>
        <end position="281"/>
    </location>
</feature>
<keyword evidence="6" id="KW-0812">Transmembrane</keyword>
<feature type="domain" description="Methyl-accepting transducer" evidence="7">
    <location>
        <begin position="300"/>
        <end position="529"/>
    </location>
</feature>
<dbReference type="SMART" id="SM00283">
    <property type="entry name" value="MA"/>
    <property type="match status" value="1"/>
</dbReference>
<keyword evidence="6" id="KW-0472">Membrane</keyword>
<dbReference type="SUPFAM" id="SSF58104">
    <property type="entry name" value="Methyl-accepting chemotaxis protein (MCP) signaling domain"/>
    <property type="match status" value="1"/>
</dbReference>
<dbReference type="OrthoDB" id="9789976at2"/>
<dbReference type="CDD" id="cd06225">
    <property type="entry name" value="HAMP"/>
    <property type="match status" value="1"/>
</dbReference>
<feature type="domain" description="T-SNARE coiled-coil homology" evidence="8">
    <location>
        <begin position="459"/>
        <end position="521"/>
    </location>
</feature>
<evidence type="ECO:0000259" key="8">
    <source>
        <dbReference type="PROSITE" id="PS50192"/>
    </source>
</evidence>
<keyword evidence="3 5" id="KW-0807">Transducer</keyword>
<evidence type="ECO:0000256" key="1">
    <source>
        <dbReference type="ARBA" id="ARBA00004429"/>
    </source>
</evidence>
<dbReference type="GO" id="GO:0007165">
    <property type="term" value="P:signal transduction"/>
    <property type="evidence" value="ECO:0007669"/>
    <property type="project" value="UniProtKB-KW"/>
</dbReference>
<dbReference type="InterPro" id="IPR003660">
    <property type="entry name" value="HAMP_dom"/>
</dbReference>
<feature type="transmembrane region" description="Helical" evidence="6">
    <location>
        <begin position="208"/>
        <end position="227"/>
    </location>
</feature>
<keyword evidence="2" id="KW-1003">Cell membrane</keyword>
<keyword evidence="2" id="KW-0997">Cell inner membrane</keyword>
<evidence type="ECO:0000256" key="6">
    <source>
        <dbReference type="SAM" id="Phobius"/>
    </source>
</evidence>
<dbReference type="InterPro" id="IPR000727">
    <property type="entry name" value="T_SNARE_dom"/>
</dbReference>
<dbReference type="Pfam" id="PF00015">
    <property type="entry name" value="MCPsignal"/>
    <property type="match status" value="1"/>
</dbReference>
<sequence length="572" mass="62375">MKFKDLSVRWKILAIVAFGPLVVALILAVMRVEDIRRGAEEGILEKSRAIVLMAEAARNEMAKKLEMGVMRPYEELERSQIMEAVPVITALNMAAINAEEAGYRFRAPKISPRNPVNKPDAVEEAVLRELARGQINEKVIFEKDQVRYFKAITLTQECMTCHGDPKGTRDPVGGIREGWKVGEVHGAFQIISSLEGVHRAVARAKISVALWVLGILTVVIGLGWWQIRRNVLRPLALSESITQAVASGDLTRQASYDSEDEFGRMVKAMNTMSSELRIMMGSIGKSGVELQSMTDDLGRISELLNENAEENASRANSVAAASEEMSSNMNSVAAAVEQTTTNVSMVAQAAEQMTETINEIASNSERARAITEDAVAQAEEASRQMETLGNAAREVGKVTETINNISDQTNLLALNATIEAARAGDAGKGFAVVANEIKELAKQTGNATEEIREKIDGIQQSTSLTVDRIAKILTVIQDVNAIVVSIATAVEEQSNTTREIADNVVQASQGIQEMNHNVSEASIAASEIAKDIVEVHRSTDEVVQSSRTLNQQSSAMRKQMAEVQSQVQRFRI</sequence>
<proteinExistence type="inferred from homology"/>
<dbReference type="PROSITE" id="PS50111">
    <property type="entry name" value="CHEMOTAXIS_TRANSDUC_2"/>
    <property type="match status" value="1"/>
</dbReference>
<dbReference type="InterPro" id="IPR004089">
    <property type="entry name" value="MCPsignal_dom"/>
</dbReference>
<dbReference type="GO" id="GO:0006935">
    <property type="term" value="P:chemotaxis"/>
    <property type="evidence" value="ECO:0007669"/>
    <property type="project" value="InterPro"/>
</dbReference>
<comment type="caution">
    <text evidence="10">The sequence shown here is derived from an EMBL/GenBank/DDBJ whole genome shotgun (WGS) entry which is preliminary data.</text>
</comment>
<reference evidence="10 11" key="1">
    <citation type="submission" date="2019-06" db="EMBL/GenBank/DDBJ databases">
        <title>Desulfobotulus mexicanus sp. nov., a novel sulfate-reducing bacterium isolated from the sediment of an alkaline crater lake in Mexico.</title>
        <authorList>
            <person name="Hirschler-Rea A."/>
        </authorList>
    </citation>
    <scope>NUCLEOTIDE SEQUENCE [LARGE SCALE GENOMIC DNA]</scope>
    <source>
        <strain evidence="10 11">PAR22N</strain>
    </source>
</reference>
<dbReference type="Gene3D" id="1.10.287.950">
    <property type="entry name" value="Methyl-accepting chemotaxis protein"/>
    <property type="match status" value="1"/>
</dbReference>
<gene>
    <name evidence="10" type="ORF">FIM25_02415</name>
</gene>
<dbReference type="PANTHER" id="PTHR32089">
    <property type="entry name" value="METHYL-ACCEPTING CHEMOTAXIS PROTEIN MCPB"/>
    <property type="match status" value="1"/>
</dbReference>
<dbReference type="Proteomes" id="UP000321899">
    <property type="component" value="Unassembled WGS sequence"/>
</dbReference>
<dbReference type="PROSITE" id="PS50885">
    <property type="entry name" value="HAMP"/>
    <property type="match status" value="1"/>
</dbReference>
<dbReference type="Pfam" id="PF11845">
    <property type="entry name" value="Tll0287-like"/>
    <property type="match status" value="1"/>
</dbReference>
<evidence type="ECO:0000256" key="5">
    <source>
        <dbReference type="PROSITE-ProRule" id="PRU00284"/>
    </source>
</evidence>
<dbReference type="PRINTS" id="PR00260">
    <property type="entry name" value="CHEMTRNSDUCR"/>
</dbReference>
<dbReference type="RefSeq" id="WP_139445935.1">
    <property type="nucleotide sequence ID" value="NZ_VDMB01000002.1"/>
</dbReference>